<comment type="caution">
    <text evidence="2">The sequence shown here is derived from an EMBL/GenBank/DDBJ whole genome shotgun (WGS) entry which is preliminary data.</text>
</comment>
<dbReference type="EMBL" id="JACICC010000020">
    <property type="protein sequence ID" value="MBB3811454.1"/>
    <property type="molecule type" value="Genomic_DNA"/>
</dbReference>
<evidence type="ECO:0000313" key="3">
    <source>
        <dbReference type="Proteomes" id="UP000537592"/>
    </source>
</evidence>
<name>A0A7W5Z7L7_9HYPH</name>
<gene>
    <name evidence="2" type="ORF">FHS81_003569</name>
</gene>
<evidence type="ECO:0000256" key="1">
    <source>
        <dbReference type="SAM" id="Phobius"/>
    </source>
</evidence>
<reference evidence="2 3" key="1">
    <citation type="submission" date="2020-08" db="EMBL/GenBank/DDBJ databases">
        <title>Genomic Encyclopedia of Type Strains, Phase IV (KMG-IV): sequencing the most valuable type-strain genomes for metagenomic binning, comparative biology and taxonomic classification.</title>
        <authorList>
            <person name="Goeker M."/>
        </authorList>
    </citation>
    <scope>NUCLEOTIDE SEQUENCE [LARGE SCALE GENOMIC DNA]</scope>
    <source>
        <strain evidence="2 3">DSM 28760</strain>
    </source>
</reference>
<keyword evidence="3" id="KW-1185">Reference proteome</keyword>
<proteinExistence type="predicted"/>
<sequence>MTDFLLLLIAPAGAVVIAAVVYWFTRHDADHSAKKGKA</sequence>
<accession>A0A7W5Z7L7</accession>
<organism evidence="2 3">
    <name type="scientific">Pseudochelatococcus contaminans</name>
    <dbReference type="NCBI Taxonomy" id="1538103"/>
    <lineage>
        <taxon>Bacteria</taxon>
        <taxon>Pseudomonadati</taxon>
        <taxon>Pseudomonadota</taxon>
        <taxon>Alphaproteobacteria</taxon>
        <taxon>Hyphomicrobiales</taxon>
        <taxon>Chelatococcaceae</taxon>
        <taxon>Pseudochelatococcus</taxon>
    </lineage>
</organism>
<evidence type="ECO:0000313" key="2">
    <source>
        <dbReference type="EMBL" id="MBB3811454.1"/>
    </source>
</evidence>
<dbReference type="AlphaFoldDB" id="A0A7W5Z7L7"/>
<feature type="transmembrane region" description="Helical" evidence="1">
    <location>
        <begin position="6"/>
        <end position="25"/>
    </location>
</feature>
<keyword evidence="1" id="KW-0472">Membrane</keyword>
<keyword evidence="1" id="KW-0812">Transmembrane</keyword>
<dbReference type="Proteomes" id="UP000537592">
    <property type="component" value="Unassembled WGS sequence"/>
</dbReference>
<keyword evidence="1" id="KW-1133">Transmembrane helix</keyword>
<protein>
    <submittedName>
        <fullName evidence="2">Uncharacterized protein</fullName>
    </submittedName>
</protein>